<comment type="caution">
    <text evidence="1">The sequence shown here is derived from an EMBL/GenBank/DDBJ whole genome shotgun (WGS) entry which is preliminary data.</text>
</comment>
<dbReference type="EMBL" id="JBHUCM010000007">
    <property type="protein sequence ID" value="MFD1536906.1"/>
    <property type="molecule type" value="Genomic_DNA"/>
</dbReference>
<sequence length="98" mass="10640">MPPSAERARLDALVGEATVDAYDEDEQLTAFQSVIEEHLAVPFQTQILGMEVTVLKVDWRPGSGIVAICERGKERQAIGILDLPLPDPCPAGAQRWAA</sequence>
<dbReference type="Proteomes" id="UP001597097">
    <property type="component" value="Unassembled WGS sequence"/>
</dbReference>
<dbReference type="RefSeq" id="WP_219527855.1">
    <property type="nucleotide sequence ID" value="NZ_JAHKRM010000003.1"/>
</dbReference>
<gene>
    <name evidence="1" type="ORF">ACFSJ0_07670</name>
</gene>
<protein>
    <submittedName>
        <fullName evidence="1">Calcium-binding protein</fullName>
    </submittedName>
</protein>
<evidence type="ECO:0000313" key="2">
    <source>
        <dbReference type="Proteomes" id="UP001597097"/>
    </source>
</evidence>
<accession>A0ABW4G4M9</accession>
<organism evidence="1 2">
    <name type="scientific">Nonomuraea guangzhouensis</name>
    <dbReference type="NCBI Taxonomy" id="1291555"/>
    <lineage>
        <taxon>Bacteria</taxon>
        <taxon>Bacillati</taxon>
        <taxon>Actinomycetota</taxon>
        <taxon>Actinomycetes</taxon>
        <taxon>Streptosporangiales</taxon>
        <taxon>Streptosporangiaceae</taxon>
        <taxon>Nonomuraea</taxon>
    </lineage>
</organism>
<evidence type="ECO:0000313" key="1">
    <source>
        <dbReference type="EMBL" id="MFD1536906.1"/>
    </source>
</evidence>
<name>A0ABW4G4M9_9ACTN</name>
<proteinExistence type="predicted"/>
<reference evidence="2" key="1">
    <citation type="journal article" date="2019" name="Int. J. Syst. Evol. Microbiol.">
        <title>The Global Catalogue of Microorganisms (GCM) 10K type strain sequencing project: providing services to taxonomists for standard genome sequencing and annotation.</title>
        <authorList>
            <consortium name="The Broad Institute Genomics Platform"/>
            <consortium name="The Broad Institute Genome Sequencing Center for Infectious Disease"/>
            <person name="Wu L."/>
            <person name="Ma J."/>
        </authorList>
    </citation>
    <scope>NUCLEOTIDE SEQUENCE [LARGE SCALE GENOMIC DNA]</scope>
    <source>
        <strain evidence="2">CGMCC 1.15399</strain>
    </source>
</reference>
<keyword evidence="2" id="KW-1185">Reference proteome</keyword>